<keyword evidence="18" id="KW-0315">Glutamine amidotransferase</keyword>
<evidence type="ECO:0000256" key="12">
    <source>
        <dbReference type="ARBA" id="ARBA00022676"/>
    </source>
</evidence>
<dbReference type="InterPro" id="IPR005801">
    <property type="entry name" value="ADC_synthase"/>
</dbReference>
<comment type="catalytic activity">
    <reaction evidence="24">
        <text>chorismate + L-glutamine = anthranilate + pyruvate + L-glutamate + H(+)</text>
        <dbReference type="Rhea" id="RHEA:21732"/>
        <dbReference type="ChEBI" id="CHEBI:15361"/>
        <dbReference type="ChEBI" id="CHEBI:15378"/>
        <dbReference type="ChEBI" id="CHEBI:16567"/>
        <dbReference type="ChEBI" id="CHEBI:29748"/>
        <dbReference type="ChEBI" id="CHEBI:29985"/>
        <dbReference type="ChEBI" id="CHEBI:58359"/>
        <dbReference type="EC" id="4.1.3.27"/>
    </reaction>
</comment>
<dbReference type="InterPro" id="IPR006221">
    <property type="entry name" value="TrpG/PapA_dom"/>
</dbReference>
<dbReference type="GO" id="GO:0004049">
    <property type="term" value="F:anthranilate synthase activity"/>
    <property type="evidence" value="ECO:0007669"/>
    <property type="project" value="UniProtKB-EC"/>
</dbReference>
<evidence type="ECO:0000256" key="25">
    <source>
        <dbReference type="ARBA" id="ARBA00061500"/>
    </source>
</evidence>
<comment type="catalytic activity">
    <reaction evidence="1">
        <text>chorismate + L-glutamine = 4-amino-4-deoxychorismate + L-glutamate</text>
        <dbReference type="Rhea" id="RHEA:11672"/>
        <dbReference type="ChEBI" id="CHEBI:29748"/>
        <dbReference type="ChEBI" id="CHEBI:29985"/>
        <dbReference type="ChEBI" id="CHEBI:58359"/>
        <dbReference type="ChEBI" id="CHEBI:58406"/>
        <dbReference type="EC" id="2.6.1.85"/>
    </reaction>
</comment>
<comment type="cofactor">
    <cofactor evidence="2">
        <name>Mg(2+)</name>
        <dbReference type="ChEBI" id="CHEBI:18420"/>
    </cofactor>
</comment>
<dbReference type="Gene3D" id="3.60.120.10">
    <property type="entry name" value="Anthranilate synthase"/>
    <property type="match status" value="1"/>
</dbReference>
<dbReference type="Gene3D" id="3.40.50.880">
    <property type="match status" value="1"/>
</dbReference>
<comment type="similarity">
    <text evidence="6">Belongs to the anthranilate synthase component I family.</text>
</comment>
<dbReference type="PANTHER" id="PTHR11236:SF48">
    <property type="entry name" value="ISOCHORISMATE SYNTHASE MENF"/>
    <property type="match status" value="1"/>
</dbReference>
<dbReference type="Pfam" id="PF00425">
    <property type="entry name" value="Chorismate_bind"/>
    <property type="match status" value="1"/>
</dbReference>
<dbReference type="InterPro" id="IPR017459">
    <property type="entry name" value="Glycosyl_Trfase_fam3_N_dom"/>
</dbReference>
<dbReference type="InterPro" id="IPR036320">
    <property type="entry name" value="Glycosyl_Trfase_fam3_N_dom_sf"/>
</dbReference>
<evidence type="ECO:0000256" key="10">
    <source>
        <dbReference type="ARBA" id="ARBA00020653"/>
    </source>
</evidence>
<evidence type="ECO:0000259" key="26">
    <source>
        <dbReference type="Pfam" id="PF00117"/>
    </source>
</evidence>
<sequence>MRKTKEIFDKHLTTETIYYSLKDRGTSLFERRSEKQDYAIIAFDPVKNLIFQNGAFHDGHVSYPCEDPLKELENYVLVDEEEQENLIFQGGALGYVGYDVAACYEAIGEIPKDQLGVPDLQFYLYESYVIYDKQKQISTLVIGNSYSKDSEIQMNRRMTELEQKLLQVSKLPDLEMPTLEFTSNLSQIEFEAIVRQAKERIVEGDVFQVVPSQRLSAEFTTDPFNYYRQLRQNNPSAYLYYLDFPDVQVIGSSPESLVTVEAELVTTNPIAGTRKRGANQEEDEALAKELQNDPKEIAEHRMLVDLGRNDLGKIAVHGSVTVPTYLTIERYQFVMHLVSVVTAKLKPGHTAMDALKATLPAGTVSGAPKIRAMTRIYQWETVKRSIYAGAVGFLGQNDQADFAIAIRTMVVKDNQAHVQAGAGIVYDSNPTSEYFETLQKAKALMELLPENVKILRNDDPELFAIAEKASAIVLSPGPGRPAEAGICLGHQAIGEVFGGKIVSAPTIMHGKQSRLQRQSERLVMRYHSLMIDPHQVPQDLEVMDEAEGCIMAIRHKRYPVFGLQFHPESIGTEDGAIYRGNDLTISEMQQVGKAIFEEQLTDSQISALLVGLKIKGVAAAELTGLAQVMQGKGTPMLAAPVGVMDNCGTGGDHSHSFNISTTAAFVLAGGGIPMAKHGNRSISSKSGSADILEVLGITLTVSPEKIDYLLKEAGIAFLFAPTLHPAMGAVMHIRKELATPTIFNLLGPLINPYPLDYQLMGTYAGDSLVETAKTLGQLGRERAIVIHGHGGMDEANLAGTTHCAVYQNGAVQEFSFDPEEAGFKRVPLAGIVGGSAEKNKDILLSVLRGIPSAHYETVLLNAGLGFMASGRVKTLTDGIAEAEQSILSGAAYDRLQQLIVKQQEAA</sequence>
<reference evidence="31" key="2">
    <citation type="submission" date="2014-03" db="EMBL/GenBank/DDBJ databases">
        <title>The whipworm genome and dual-species transcriptomics of an intimate host-pathogen interaction.</title>
        <authorList>
            <person name="Foth B.J."/>
            <person name="Tsai I.J."/>
            <person name="Reid A.J."/>
            <person name="Bancroft A.J."/>
            <person name="Nichol S."/>
            <person name="Tracey A."/>
            <person name="Holroyd N."/>
            <person name="Cotton J.A."/>
            <person name="Stanley E.J."/>
            <person name="Zarowiecki M."/>
            <person name="Liu J.Z."/>
            <person name="Huckvale T."/>
            <person name="Cooper P.J."/>
            <person name="Grencis R.K."/>
            <person name="Berriman M."/>
        </authorList>
    </citation>
    <scope>NUCLEOTIDE SEQUENCE [LARGE SCALE GENOMIC DNA]</scope>
</reference>
<dbReference type="SUPFAM" id="SSF52317">
    <property type="entry name" value="Class I glutamine amidotransferase-like"/>
    <property type="match status" value="1"/>
</dbReference>
<evidence type="ECO:0000256" key="22">
    <source>
        <dbReference type="ARBA" id="ARBA00031329"/>
    </source>
</evidence>
<dbReference type="GO" id="GO:0046820">
    <property type="term" value="F:4-amino-4-deoxychorismate synthase activity"/>
    <property type="evidence" value="ECO:0007669"/>
    <property type="project" value="UniProtKB-EC"/>
</dbReference>
<keyword evidence="15" id="KW-0822">Tryptophan biosynthesis</keyword>
<dbReference type="CDD" id="cd01743">
    <property type="entry name" value="GATase1_Anthranilate_Synthase"/>
    <property type="match status" value="1"/>
</dbReference>
<evidence type="ECO:0000313" key="31">
    <source>
        <dbReference type="EMBL" id="CDW57319.1"/>
    </source>
</evidence>
<evidence type="ECO:0000256" key="3">
    <source>
        <dbReference type="ARBA" id="ARBA00004873"/>
    </source>
</evidence>
<evidence type="ECO:0000256" key="13">
    <source>
        <dbReference type="ARBA" id="ARBA00022679"/>
    </source>
</evidence>
<dbReference type="GO" id="GO:0046656">
    <property type="term" value="P:folic acid biosynthetic process"/>
    <property type="evidence" value="ECO:0007669"/>
    <property type="project" value="UniProtKB-KW"/>
</dbReference>
<keyword evidence="13" id="KW-0808">Transferase</keyword>
<protein>
    <recommendedName>
        <fullName evidence="10">Anthranilate synthase component 1</fullName>
        <ecNumber evidence="8">2.4.2.18</ecNumber>
        <ecNumber evidence="9">4.1.3.27</ecNumber>
    </recommendedName>
    <alternativeName>
        <fullName evidence="22">Para-aminobenzoate synthase</fullName>
    </alternativeName>
    <alternativeName>
        <fullName evidence="23">p-aminobenzoic acid synthase</fullName>
    </alternativeName>
</protein>
<dbReference type="InterPro" id="IPR017926">
    <property type="entry name" value="GATASE"/>
</dbReference>
<feature type="domain" description="Anthranilate synthase component I N-terminal" evidence="30">
    <location>
        <begin position="12"/>
        <end position="137"/>
    </location>
</feature>
<dbReference type="EMBL" id="HG806148">
    <property type="protein sequence ID" value="CDW57319.1"/>
    <property type="molecule type" value="Genomic_DNA"/>
</dbReference>
<dbReference type="NCBIfam" id="TIGR00564">
    <property type="entry name" value="trpE_most"/>
    <property type="match status" value="1"/>
</dbReference>
<evidence type="ECO:0000256" key="7">
    <source>
        <dbReference type="ARBA" id="ARBA00011575"/>
    </source>
</evidence>
<evidence type="ECO:0000256" key="11">
    <source>
        <dbReference type="ARBA" id="ARBA00022605"/>
    </source>
</evidence>
<dbReference type="FunFam" id="3.40.1030.10:FF:000002">
    <property type="entry name" value="Anthranilate phosphoribosyltransferase"/>
    <property type="match status" value="1"/>
</dbReference>
<dbReference type="NCBIfam" id="TIGR01245">
    <property type="entry name" value="trpD"/>
    <property type="match status" value="1"/>
</dbReference>
<evidence type="ECO:0000256" key="5">
    <source>
        <dbReference type="ARBA" id="ARBA00005009"/>
    </source>
</evidence>
<dbReference type="InterPro" id="IPR005256">
    <property type="entry name" value="Anth_synth_I_PabB"/>
</dbReference>
<evidence type="ECO:0000259" key="27">
    <source>
        <dbReference type="Pfam" id="PF00425"/>
    </source>
</evidence>
<dbReference type="InterPro" id="IPR006805">
    <property type="entry name" value="Anth_synth_I_N"/>
</dbReference>
<dbReference type="Pfam" id="PF04715">
    <property type="entry name" value="Anth_synt_I_N"/>
    <property type="match status" value="1"/>
</dbReference>
<dbReference type="SUPFAM" id="SSF56322">
    <property type="entry name" value="ADC synthase"/>
    <property type="match status" value="1"/>
</dbReference>
<feature type="domain" description="Glycosyl transferase family 3 N-terminal" evidence="29">
    <location>
        <begin position="577"/>
        <end position="631"/>
    </location>
</feature>
<dbReference type="Gene3D" id="3.40.1030.10">
    <property type="entry name" value="Nucleoside phosphorylase/phosphoribosyltransferase catalytic domain"/>
    <property type="match status" value="1"/>
</dbReference>
<dbReference type="Pfam" id="PF00591">
    <property type="entry name" value="Glycos_transf_3"/>
    <property type="match status" value="1"/>
</dbReference>
<comment type="function">
    <text evidence="21">Part of a heterotetrameric complex that catalyzes the two-step biosynthesis of anthranilate, an intermediate in the biosynthesis of L-tryptophan. In the first step, the glutamine-binding beta subunit (TrpG) of anthranilate synthase (AS) provides the glutamine amidotransferase activity which generates ammonia as a substrate that, along with chorismate, is used in the second step, catalyzed by the large alpha subunit of AS (TrpE) to produce anthranilate. In the absence of TrpG, TrpE can synthesize anthranilate directly from chorismate and high concentrations of ammonia.</text>
</comment>
<evidence type="ECO:0000256" key="2">
    <source>
        <dbReference type="ARBA" id="ARBA00001946"/>
    </source>
</evidence>
<evidence type="ECO:0000259" key="28">
    <source>
        <dbReference type="Pfam" id="PF00591"/>
    </source>
</evidence>
<evidence type="ECO:0000256" key="16">
    <source>
        <dbReference type="ARBA" id="ARBA00022842"/>
    </source>
</evidence>
<dbReference type="PRINTS" id="PR00095">
    <property type="entry name" value="ANTSNTHASEI"/>
</dbReference>
<comment type="subunit">
    <text evidence="7">Heterotetramer consisting of two non-identical subunits: a beta subunit (TrpG) and a large alpha subunit (TrpE).</text>
</comment>
<dbReference type="InterPro" id="IPR005940">
    <property type="entry name" value="Anthranilate_Pribosyl_Tfrase"/>
</dbReference>
<proteinExistence type="inferred from homology"/>
<comment type="pathway">
    <text evidence="3">Amino-acid biosynthesis; L-tryptophan biosynthesis; L-tryptophan from chorismate: step 1/5.</text>
</comment>
<dbReference type="Pfam" id="PF02885">
    <property type="entry name" value="Glycos_trans_3N"/>
    <property type="match status" value="1"/>
</dbReference>
<feature type="domain" description="Glutamine amidotransferase" evidence="26">
    <location>
        <begin position="450"/>
        <end position="576"/>
    </location>
</feature>
<keyword evidence="32" id="KW-1185">Reference proteome</keyword>
<dbReference type="STRING" id="36087.A0A077ZBW7"/>
<dbReference type="InterPro" id="IPR029062">
    <property type="entry name" value="Class_I_gatase-like"/>
</dbReference>
<feature type="domain" description="Chorismate-utilising enzyme C-terminal" evidence="27">
    <location>
        <begin position="188"/>
        <end position="440"/>
    </location>
</feature>
<organism evidence="31 32">
    <name type="scientific">Trichuris trichiura</name>
    <name type="common">Whipworm</name>
    <name type="synonym">Trichocephalus trichiurus</name>
    <dbReference type="NCBI Taxonomy" id="36087"/>
    <lineage>
        <taxon>Eukaryota</taxon>
        <taxon>Metazoa</taxon>
        <taxon>Ecdysozoa</taxon>
        <taxon>Nematoda</taxon>
        <taxon>Enoplea</taxon>
        <taxon>Dorylaimia</taxon>
        <taxon>Trichinellida</taxon>
        <taxon>Trichuridae</taxon>
        <taxon>Trichuris</taxon>
    </lineage>
</organism>
<dbReference type="GO" id="GO:0000162">
    <property type="term" value="P:L-tryptophan biosynthetic process"/>
    <property type="evidence" value="ECO:0007669"/>
    <property type="project" value="UniProtKB-UniPathway"/>
</dbReference>
<keyword evidence="20" id="KW-0456">Lyase</keyword>
<evidence type="ECO:0000256" key="18">
    <source>
        <dbReference type="ARBA" id="ARBA00022962"/>
    </source>
</evidence>
<evidence type="ECO:0000256" key="8">
    <source>
        <dbReference type="ARBA" id="ARBA00011948"/>
    </source>
</evidence>
<evidence type="ECO:0000256" key="15">
    <source>
        <dbReference type="ARBA" id="ARBA00022822"/>
    </source>
</evidence>
<evidence type="ECO:0000256" key="17">
    <source>
        <dbReference type="ARBA" id="ARBA00022909"/>
    </source>
</evidence>
<evidence type="ECO:0000256" key="9">
    <source>
        <dbReference type="ARBA" id="ARBA00012266"/>
    </source>
</evidence>
<dbReference type="UniPathway" id="UPA00077">
    <property type="reaction ID" value="UER00149"/>
</dbReference>
<evidence type="ECO:0000259" key="30">
    <source>
        <dbReference type="Pfam" id="PF04715"/>
    </source>
</evidence>
<evidence type="ECO:0000259" key="29">
    <source>
        <dbReference type="Pfam" id="PF02885"/>
    </source>
</evidence>
<dbReference type="Pfam" id="PF00117">
    <property type="entry name" value="GATase"/>
    <property type="match status" value="1"/>
</dbReference>
<evidence type="ECO:0000256" key="1">
    <source>
        <dbReference type="ARBA" id="ARBA00001000"/>
    </source>
</evidence>
<comment type="pathway">
    <text evidence="5">Cofactor biosynthesis; tetrahydrofolate biosynthesis; 4-aminobenzoate from chorismate: step 1/2.</text>
</comment>
<keyword evidence="12" id="KW-0328">Glycosyltransferase</keyword>
<evidence type="ECO:0000256" key="23">
    <source>
        <dbReference type="ARBA" id="ARBA00031904"/>
    </source>
</evidence>
<keyword evidence="11" id="KW-0028">Amino-acid biosynthesis</keyword>
<comment type="pathway">
    <text evidence="4">Amino-acid biosynthesis; L-tryptophan biosynthesis; L-tryptophan from chorismate: step 2/5.</text>
</comment>
<dbReference type="SUPFAM" id="SSF47648">
    <property type="entry name" value="Nucleoside phosphorylase/phosphoribosyltransferase N-terminal domain"/>
    <property type="match status" value="1"/>
</dbReference>
<dbReference type="UniPathway" id="UPA00035">
    <property type="reaction ID" value="UER00040"/>
</dbReference>
<evidence type="ECO:0000256" key="20">
    <source>
        <dbReference type="ARBA" id="ARBA00023239"/>
    </source>
</evidence>
<evidence type="ECO:0000256" key="4">
    <source>
        <dbReference type="ARBA" id="ARBA00004907"/>
    </source>
</evidence>
<dbReference type="PANTHER" id="PTHR11236">
    <property type="entry name" value="AMINOBENZOATE/ANTHRANILATE SYNTHASE"/>
    <property type="match status" value="1"/>
</dbReference>
<dbReference type="InterPro" id="IPR000312">
    <property type="entry name" value="Glycosyl_Trfase_fam3"/>
</dbReference>
<comment type="similarity">
    <text evidence="25">Belongs to the anthranilate phosphoribosyltransferase family.</text>
</comment>
<dbReference type="GO" id="GO:0046872">
    <property type="term" value="F:metal ion binding"/>
    <property type="evidence" value="ECO:0007669"/>
    <property type="project" value="UniProtKB-KW"/>
</dbReference>
<dbReference type="InterPro" id="IPR015890">
    <property type="entry name" value="Chorismate_C"/>
</dbReference>
<dbReference type="Gene3D" id="1.20.970.10">
    <property type="entry name" value="Transferase, Pyrimidine Nucleoside Phosphorylase, Chain C"/>
    <property type="match status" value="1"/>
</dbReference>
<evidence type="ECO:0000256" key="21">
    <source>
        <dbReference type="ARBA" id="ARBA00025634"/>
    </source>
</evidence>
<dbReference type="HAMAP" id="MF_00211">
    <property type="entry name" value="TrpD"/>
    <property type="match status" value="1"/>
</dbReference>
<accession>A0A077ZBW7</accession>
<dbReference type="SUPFAM" id="SSF52418">
    <property type="entry name" value="Nucleoside phosphorylase/phosphoribosyltransferase catalytic domain"/>
    <property type="match status" value="1"/>
</dbReference>
<keyword evidence="14" id="KW-0479">Metal-binding</keyword>
<dbReference type="PROSITE" id="PS51273">
    <property type="entry name" value="GATASE_TYPE_1"/>
    <property type="match status" value="1"/>
</dbReference>
<evidence type="ECO:0000313" key="32">
    <source>
        <dbReference type="Proteomes" id="UP000030665"/>
    </source>
</evidence>
<dbReference type="OrthoDB" id="8122846at2759"/>
<keyword evidence="19" id="KW-0057">Aromatic amino acid biosynthesis</keyword>
<dbReference type="EC" id="2.4.2.18" evidence="8"/>
<name>A0A077ZBW7_TRITR</name>
<gene>
    <name evidence="31" type="ORF">TTRE_0000561001</name>
</gene>
<feature type="domain" description="Glycosyl transferase family 3" evidence="28">
    <location>
        <begin position="643"/>
        <end position="892"/>
    </location>
</feature>
<keyword evidence="16" id="KW-0460">Magnesium</keyword>
<dbReference type="InterPro" id="IPR019999">
    <property type="entry name" value="Anth_synth_I-like"/>
</dbReference>
<dbReference type="InterPro" id="IPR035902">
    <property type="entry name" value="Nuc_phospho_transferase"/>
</dbReference>
<keyword evidence="17" id="KW-0289">Folate biosynthesis</keyword>
<evidence type="ECO:0000256" key="14">
    <source>
        <dbReference type="ARBA" id="ARBA00022723"/>
    </source>
</evidence>
<evidence type="ECO:0000256" key="24">
    <source>
        <dbReference type="ARBA" id="ARBA00047683"/>
    </source>
</evidence>
<evidence type="ECO:0000256" key="19">
    <source>
        <dbReference type="ARBA" id="ARBA00023141"/>
    </source>
</evidence>
<dbReference type="GO" id="GO:0046654">
    <property type="term" value="P:tetrahydrofolate biosynthetic process"/>
    <property type="evidence" value="ECO:0007669"/>
    <property type="project" value="UniProtKB-UniPathway"/>
</dbReference>
<reference evidence="31" key="1">
    <citation type="submission" date="2014-01" db="EMBL/GenBank/DDBJ databases">
        <authorList>
            <person name="Aslett M."/>
        </authorList>
    </citation>
    <scope>NUCLEOTIDE SEQUENCE</scope>
</reference>
<dbReference type="EC" id="4.1.3.27" evidence="9"/>
<dbReference type="Proteomes" id="UP000030665">
    <property type="component" value="Unassembled WGS sequence"/>
</dbReference>
<evidence type="ECO:0000256" key="6">
    <source>
        <dbReference type="ARBA" id="ARBA00009562"/>
    </source>
</evidence>
<dbReference type="AlphaFoldDB" id="A0A077ZBW7"/>
<dbReference type="GO" id="GO:0004048">
    <property type="term" value="F:anthranilate phosphoribosyltransferase activity"/>
    <property type="evidence" value="ECO:0007669"/>
    <property type="project" value="UniProtKB-EC"/>
</dbReference>